<organism evidence="2 3">
    <name type="scientific">Georgenia halotolerans</name>
    <dbReference type="NCBI Taxonomy" id="3028317"/>
    <lineage>
        <taxon>Bacteria</taxon>
        <taxon>Bacillati</taxon>
        <taxon>Actinomycetota</taxon>
        <taxon>Actinomycetes</taxon>
        <taxon>Micrococcales</taxon>
        <taxon>Bogoriellaceae</taxon>
        <taxon>Georgenia</taxon>
    </lineage>
</organism>
<evidence type="ECO:0000313" key="3">
    <source>
        <dbReference type="Proteomes" id="UP001165561"/>
    </source>
</evidence>
<dbReference type="InterPro" id="IPR009326">
    <property type="entry name" value="DUF984"/>
</dbReference>
<gene>
    <name evidence="2" type="ORF">PU560_09075</name>
</gene>
<comment type="caution">
    <text evidence="2">The sequence shown here is derived from an EMBL/GenBank/DDBJ whole genome shotgun (WGS) entry which is preliminary data.</text>
</comment>
<dbReference type="InterPro" id="IPR007374">
    <property type="entry name" value="ASCH_domain"/>
</dbReference>
<proteinExistence type="predicted"/>
<evidence type="ECO:0000313" key="2">
    <source>
        <dbReference type="EMBL" id="MDD9206614.1"/>
    </source>
</evidence>
<keyword evidence="3" id="KW-1185">Reference proteome</keyword>
<reference evidence="2" key="1">
    <citation type="submission" date="2023-02" db="EMBL/GenBank/DDBJ databases">
        <title>Georgenia sp.10Sc9-8, isolated from a soil sample collected from the Taklamakan desert.</title>
        <authorList>
            <person name="Liu S."/>
        </authorList>
    </citation>
    <scope>NUCLEOTIDE SEQUENCE</scope>
    <source>
        <strain evidence="2">10Sc9-8</strain>
    </source>
</reference>
<dbReference type="EMBL" id="JARACI010000934">
    <property type="protein sequence ID" value="MDD9206614.1"/>
    <property type="molecule type" value="Genomic_DNA"/>
</dbReference>
<sequence length="176" mass="19075">MDAPEARTPVELFWQEARKVAGINRLDVVVGSTARASLTPPAWSFDPDPETADELVAEVLAGTRTASSSPLRAWETGGEELPAAGDLSILLDGGEQPAALLRHDDVDVVPFDEVPASHAAAEGEQNLEDWRRRQHRAFTDLLGAGGATFDSRSPVVLERFRVLHPRPPRRGRQPGS</sequence>
<dbReference type="PANTHER" id="PTHR39203">
    <property type="entry name" value="CYTOPLASMIC PROTEIN-RELATED"/>
    <property type="match status" value="1"/>
</dbReference>
<dbReference type="Gene3D" id="3.10.400.10">
    <property type="entry name" value="Sulfate adenylyltransferase"/>
    <property type="match status" value="1"/>
</dbReference>
<dbReference type="Proteomes" id="UP001165561">
    <property type="component" value="Unassembled WGS sequence"/>
</dbReference>
<dbReference type="SUPFAM" id="SSF88697">
    <property type="entry name" value="PUA domain-like"/>
    <property type="match status" value="1"/>
</dbReference>
<feature type="domain" description="ASCH" evidence="1">
    <location>
        <begin position="43"/>
        <end position="164"/>
    </location>
</feature>
<dbReference type="SMART" id="SM01022">
    <property type="entry name" value="ASCH"/>
    <property type="match status" value="1"/>
</dbReference>
<dbReference type="InterPro" id="IPR015947">
    <property type="entry name" value="PUA-like_sf"/>
</dbReference>
<evidence type="ECO:0000259" key="1">
    <source>
        <dbReference type="SMART" id="SM01022"/>
    </source>
</evidence>
<name>A0ABT5TX16_9MICO</name>
<dbReference type="PANTHER" id="PTHR39203:SF1">
    <property type="entry name" value="CYTOPLASMIC PROTEIN"/>
    <property type="match status" value="1"/>
</dbReference>
<protein>
    <submittedName>
        <fullName evidence="2">ASCH domain-containing protein</fullName>
    </submittedName>
</protein>
<dbReference type="Pfam" id="PF04266">
    <property type="entry name" value="ASCH"/>
    <property type="match status" value="1"/>
</dbReference>
<accession>A0ABT5TX16</accession>